<keyword evidence="2" id="KW-1185">Reference proteome</keyword>
<dbReference type="AlphaFoldDB" id="F7PVB8"/>
<protein>
    <submittedName>
        <fullName evidence="1">Uncharacterized protein</fullName>
    </submittedName>
</protein>
<proteinExistence type="predicted"/>
<gene>
    <name evidence="1" type="ORF">HLPCO_001257</name>
</gene>
<evidence type="ECO:0000313" key="2">
    <source>
        <dbReference type="Proteomes" id="UP000005707"/>
    </source>
</evidence>
<dbReference type="Proteomes" id="UP000005707">
    <property type="component" value="Unassembled WGS sequence"/>
</dbReference>
<comment type="caution">
    <text evidence="1">The sequence shown here is derived from an EMBL/GenBank/DDBJ whole genome shotgun (WGS) entry which is preliminary data.</text>
</comment>
<reference evidence="1 2" key="2">
    <citation type="journal article" date="2013" name="PLoS ONE">
        <title>INDIGO - INtegrated Data Warehouse of MIcrobial GenOmes with Examples from the Red Sea Extremophiles.</title>
        <authorList>
            <person name="Alam I."/>
            <person name="Antunes A."/>
            <person name="Kamau A.A."/>
            <person name="Ba Alawi W."/>
            <person name="Kalkatawi M."/>
            <person name="Stingl U."/>
            <person name="Bajic V.B."/>
        </authorList>
    </citation>
    <scope>NUCLEOTIDE SEQUENCE [LARGE SCALE GENOMIC DNA]</scope>
    <source>
        <strain evidence="1 2">SSD-17B</strain>
    </source>
</reference>
<dbReference type="InParanoid" id="F7PVB8"/>
<organism evidence="1 2">
    <name type="scientific">Haloplasma contractile SSD-17B</name>
    <dbReference type="NCBI Taxonomy" id="1033810"/>
    <lineage>
        <taxon>Bacteria</taxon>
        <taxon>Bacillati</taxon>
        <taxon>Mycoplasmatota</taxon>
        <taxon>Mollicutes</taxon>
        <taxon>Haloplasmatales</taxon>
        <taxon>Haloplasmataceae</taxon>
        <taxon>Haloplasma</taxon>
    </lineage>
</organism>
<reference evidence="1 2" key="1">
    <citation type="journal article" date="2011" name="J. Bacteriol.">
        <title>Genome sequence of Haloplasma contractile, an unusual contractile bacterium from a deep-sea anoxic brine lake.</title>
        <authorList>
            <person name="Antunes A."/>
            <person name="Alam I."/>
            <person name="El Dorry H."/>
            <person name="Siam R."/>
            <person name="Robertson A."/>
            <person name="Bajic V.B."/>
            <person name="Stingl U."/>
        </authorList>
    </citation>
    <scope>NUCLEOTIDE SEQUENCE [LARGE SCALE GENOMIC DNA]</scope>
    <source>
        <strain evidence="1 2">SSD-17B</strain>
    </source>
</reference>
<dbReference type="EMBL" id="AFNU02000003">
    <property type="protein sequence ID" value="ERJ12917.1"/>
    <property type="molecule type" value="Genomic_DNA"/>
</dbReference>
<dbReference type="RefSeq" id="WP_008825670.1">
    <property type="nucleotide sequence ID" value="NZ_AFNU02000003.1"/>
</dbReference>
<sequence length="212" mass="24848">MCEFKIDHLKENPYEQVLKYFGTLTPEGNFYEDKTDYLKQYETEFLESYKPSIYRISDANEENSVDITLPDHWLTLIYKLSKGKLCIVSHDTFFRGDVPHWLGMNYNGQILKRKNRNAPVLVECTKDILIGSDSVHMLWFPGIKGYVLDTNELGLIKKLAKNKKVSKKQVFQFLRQVKFIFTAIDNEQEMILLTNNETDHDIDDLLKELNVN</sequence>
<evidence type="ECO:0000313" key="1">
    <source>
        <dbReference type="EMBL" id="ERJ12917.1"/>
    </source>
</evidence>
<name>F7PVB8_9MOLU</name>
<accession>F7PVB8</accession>